<feature type="region of interest" description="Disordered" evidence="1">
    <location>
        <begin position="294"/>
        <end position="324"/>
    </location>
</feature>
<keyword evidence="3" id="KW-1185">Reference proteome</keyword>
<evidence type="ECO:0000313" key="3">
    <source>
        <dbReference type="Proteomes" id="UP000682308"/>
    </source>
</evidence>
<protein>
    <submittedName>
        <fullName evidence="2">Uncharacterized protein</fullName>
    </submittedName>
</protein>
<comment type="caution">
    <text evidence="2">The sequence shown here is derived from an EMBL/GenBank/DDBJ whole genome shotgun (WGS) entry which is preliminary data.</text>
</comment>
<dbReference type="AlphaFoldDB" id="A0A941FCC4"/>
<evidence type="ECO:0000313" key="2">
    <source>
        <dbReference type="EMBL" id="MBR8641873.1"/>
    </source>
</evidence>
<evidence type="ECO:0000256" key="1">
    <source>
        <dbReference type="SAM" id="MobiDB-lite"/>
    </source>
</evidence>
<dbReference type="EMBL" id="JAGTPG010000002">
    <property type="protein sequence ID" value="MBR8641873.1"/>
    <property type="molecule type" value="Genomic_DNA"/>
</dbReference>
<sequence>MKTVFPYELLSGDVTLRVERLFVDNKPIRLERINDRAQVVALEDLEETNRGWSEIRLNVSVTADATELAAGPWETPQCIAVLTNRRTNLYQAFPLHPQSDGTWLGDVELRREEHVSRSQLAAKIVATVDGVEGRLIGGSEAPWDVDFEAKVPAAERSVKMRWVDFTEHDHLKEYRDDPWLLDSEAGDPLLLLNSSVDGLRGVLENAATAEQKLVREIMASQVASEAWSAMFNTAVYACEIVDGEPQWPGGWHEDVLQRMIPDLYPDLSPEEALVELVQARSQGENGGDLQRRLMHGAGVQSRKPRKVSSALRDLRRMASKRETQ</sequence>
<proteinExistence type="predicted"/>
<dbReference type="Proteomes" id="UP000682308">
    <property type="component" value="Unassembled WGS sequence"/>
</dbReference>
<reference evidence="2 3" key="1">
    <citation type="submission" date="2021-04" db="EMBL/GenBank/DDBJ databases">
        <title>Characterization of the biosynthetic gene cluster of new lipopeptides with antitumor activity in the genome of the marine Streptomyces PHM034.</title>
        <authorList>
            <person name="Ceniceros A."/>
            <person name="Canedo L."/>
            <person name="Mendez C."/>
            <person name="Olano C."/>
            <person name="Schleissner C."/>
            <person name="Cuevas C."/>
            <person name="De La Calle F."/>
            <person name="Salas J.A."/>
        </authorList>
    </citation>
    <scope>NUCLEOTIDE SEQUENCE [LARGE SCALE GENOMIC DNA]</scope>
    <source>
        <strain evidence="2 3">PHM034</strain>
    </source>
</reference>
<name>A0A941FCC4_9ACTN</name>
<gene>
    <name evidence="2" type="ORF">KEF29_27470</name>
</gene>
<accession>A0A941FCC4</accession>
<organism evidence="2 3">
    <name type="scientific">Streptomyces tuirus</name>
    <dbReference type="NCBI Taxonomy" id="68278"/>
    <lineage>
        <taxon>Bacteria</taxon>
        <taxon>Bacillati</taxon>
        <taxon>Actinomycetota</taxon>
        <taxon>Actinomycetes</taxon>
        <taxon>Kitasatosporales</taxon>
        <taxon>Streptomycetaceae</taxon>
        <taxon>Streptomyces</taxon>
    </lineage>
</organism>
<feature type="compositionally biased region" description="Basic and acidic residues" evidence="1">
    <location>
        <begin position="312"/>
        <end position="324"/>
    </location>
</feature>